<keyword evidence="14" id="KW-1185">Reference proteome</keyword>
<evidence type="ECO:0000256" key="3">
    <source>
        <dbReference type="ARBA" id="ARBA00010617"/>
    </source>
</evidence>
<feature type="compositionally biased region" description="Basic and acidic residues" evidence="12">
    <location>
        <begin position="403"/>
        <end position="413"/>
    </location>
</feature>
<evidence type="ECO:0000256" key="12">
    <source>
        <dbReference type="SAM" id="MobiDB-lite"/>
    </source>
</evidence>
<reference evidence="13 14" key="1">
    <citation type="submission" date="2024-07" db="EMBL/GenBank/DDBJ databases">
        <title>Section-level genome sequencing and comparative genomics of Aspergillus sections Usti and Cavernicolus.</title>
        <authorList>
            <consortium name="Lawrence Berkeley National Laboratory"/>
            <person name="Nybo J.L."/>
            <person name="Vesth T.C."/>
            <person name="Theobald S."/>
            <person name="Frisvad J.C."/>
            <person name="Larsen T.O."/>
            <person name="Kjaerboelling I."/>
            <person name="Rothschild-Mancinelli K."/>
            <person name="Lyhne E.K."/>
            <person name="Kogle M.E."/>
            <person name="Barry K."/>
            <person name="Clum A."/>
            <person name="Na H."/>
            <person name="Ledsgaard L."/>
            <person name="Lin J."/>
            <person name="Lipzen A."/>
            <person name="Kuo A."/>
            <person name="Riley R."/>
            <person name="Mondo S."/>
            <person name="Labutti K."/>
            <person name="Haridas S."/>
            <person name="Pangalinan J."/>
            <person name="Salamov A.A."/>
            <person name="Simmons B.A."/>
            <person name="Magnuson J.K."/>
            <person name="Chen J."/>
            <person name="Drula E."/>
            <person name="Henrissat B."/>
            <person name="Wiebenga A."/>
            <person name="Lubbers R.J."/>
            <person name="Gomes A.C."/>
            <person name="Makela M.R."/>
            <person name="Stajich J."/>
            <person name="Grigoriev I.V."/>
            <person name="Mortensen U.H."/>
            <person name="De Vries R.P."/>
            <person name="Baker S.E."/>
            <person name="Andersen M.R."/>
        </authorList>
    </citation>
    <scope>NUCLEOTIDE SEQUENCE [LARGE SCALE GENOMIC DNA]</scope>
    <source>
        <strain evidence="13 14">CBS 209.92</strain>
    </source>
</reference>
<dbReference type="InterPro" id="IPR036396">
    <property type="entry name" value="Cyt_P450_sf"/>
</dbReference>
<keyword evidence="9" id="KW-0408">Iron</keyword>
<evidence type="ECO:0000313" key="13">
    <source>
        <dbReference type="EMBL" id="KAL2793385.1"/>
    </source>
</evidence>
<evidence type="ECO:0000256" key="2">
    <source>
        <dbReference type="ARBA" id="ARBA00004370"/>
    </source>
</evidence>
<comment type="cofactor">
    <cofactor evidence="1">
        <name>heme</name>
        <dbReference type="ChEBI" id="CHEBI:30413"/>
    </cofactor>
</comment>
<dbReference type="Gene3D" id="1.10.630.10">
    <property type="entry name" value="Cytochrome P450"/>
    <property type="match status" value="1"/>
</dbReference>
<evidence type="ECO:0000256" key="9">
    <source>
        <dbReference type="ARBA" id="ARBA00023004"/>
    </source>
</evidence>
<evidence type="ECO:0000256" key="5">
    <source>
        <dbReference type="ARBA" id="ARBA00022692"/>
    </source>
</evidence>
<accession>A0ABR4G2Y5</accession>
<name>A0ABR4G2Y5_9EURO</name>
<gene>
    <name evidence="13" type="ORF">BJX66DRAFT_351745</name>
</gene>
<dbReference type="Pfam" id="PF00067">
    <property type="entry name" value="p450"/>
    <property type="match status" value="1"/>
</dbReference>
<dbReference type="SUPFAM" id="SSF48264">
    <property type="entry name" value="Cytochrome P450"/>
    <property type="match status" value="1"/>
</dbReference>
<comment type="similarity">
    <text evidence="3">Belongs to the cytochrome P450 family.</text>
</comment>
<dbReference type="InterPro" id="IPR002403">
    <property type="entry name" value="Cyt_P450_E_grp-IV"/>
</dbReference>
<dbReference type="CDD" id="cd11041">
    <property type="entry name" value="CYP503A1-like"/>
    <property type="match status" value="1"/>
</dbReference>
<protein>
    <submittedName>
        <fullName evidence="13">Cytochrome P450</fullName>
    </submittedName>
</protein>
<evidence type="ECO:0000256" key="1">
    <source>
        <dbReference type="ARBA" id="ARBA00001971"/>
    </source>
</evidence>
<evidence type="ECO:0000256" key="4">
    <source>
        <dbReference type="ARBA" id="ARBA00022617"/>
    </source>
</evidence>
<feature type="region of interest" description="Disordered" evidence="12">
    <location>
        <begin position="403"/>
        <end position="422"/>
    </location>
</feature>
<dbReference type="PRINTS" id="PR00465">
    <property type="entry name" value="EP450IV"/>
</dbReference>
<comment type="subcellular location">
    <subcellularLocation>
        <location evidence="2">Membrane</location>
    </subcellularLocation>
</comment>
<evidence type="ECO:0000256" key="6">
    <source>
        <dbReference type="ARBA" id="ARBA00022723"/>
    </source>
</evidence>
<sequence length="506" mass="57219">MYTLATVIACAALIVSELYFSFERHGRYYNPWAGKPTIIDPSRKNLLELSDTPTPVDGSWHRKLTMQMFGFKNTLNGFDHTEVNTRKTRLFARVLLVNGPNQLENIYANLRNKCTTMIEHELAASPQVGGSACQRLTAGLMGIIFFGEKICRYLTRLLSAVSQPDFADALRRHPQQITTCMGISQVTPSFLSPLIHAIITRRGRAMHVAQLQIIKAITDCINSGLSSDPASDSHSHSTILQSMVTFSRQNSNYWTPFMLSQSILGLWFAASFQPWVTLHTVILELCLRPEWQRLLREEIESSCQAGCYTPGYSELEQLPLLDSFMREVSRLRCLDKYAIRRKALKDYTFVQDIESDSDTGSSRPISIPAGSTVCVSSYNILHNPSIYPDPESFDGRRFIQPEHEQKHLQDRGPDSSSGGCNRNRYTEVSEENLLWGYGSLACPGRHHASTVLKLLLVNFLMNFEMRLVDENKRSSWCWEEFTLPVESTRVLLTRRARGDGCADKGS</sequence>
<keyword evidence="4" id="KW-0349">Heme</keyword>
<dbReference type="EMBL" id="JBFTWV010000058">
    <property type="protein sequence ID" value="KAL2793385.1"/>
    <property type="molecule type" value="Genomic_DNA"/>
</dbReference>
<dbReference type="PANTHER" id="PTHR46206:SF5">
    <property type="entry name" value="P450, PUTATIVE (EUROFUNG)-RELATED"/>
    <property type="match status" value="1"/>
</dbReference>
<evidence type="ECO:0000256" key="10">
    <source>
        <dbReference type="ARBA" id="ARBA00023033"/>
    </source>
</evidence>
<keyword evidence="8" id="KW-0560">Oxidoreductase</keyword>
<dbReference type="Proteomes" id="UP001610563">
    <property type="component" value="Unassembled WGS sequence"/>
</dbReference>
<dbReference type="PANTHER" id="PTHR46206">
    <property type="entry name" value="CYTOCHROME P450"/>
    <property type="match status" value="1"/>
</dbReference>
<organism evidence="13 14">
    <name type="scientific">Aspergillus keveii</name>
    <dbReference type="NCBI Taxonomy" id="714993"/>
    <lineage>
        <taxon>Eukaryota</taxon>
        <taxon>Fungi</taxon>
        <taxon>Dikarya</taxon>
        <taxon>Ascomycota</taxon>
        <taxon>Pezizomycotina</taxon>
        <taxon>Eurotiomycetes</taxon>
        <taxon>Eurotiomycetidae</taxon>
        <taxon>Eurotiales</taxon>
        <taxon>Aspergillaceae</taxon>
        <taxon>Aspergillus</taxon>
        <taxon>Aspergillus subgen. Nidulantes</taxon>
    </lineage>
</organism>
<evidence type="ECO:0000256" key="8">
    <source>
        <dbReference type="ARBA" id="ARBA00023002"/>
    </source>
</evidence>
<keyword evidence="5" id="KW-0812">Transmembrane</keyword>
<proteinExistence type="inferred from homology"/>
<comment type="caution">
    <text evidence="13">The sequence shown here is derived from an EMBL/GenBank/DDBJ whole genome shotgun (WGS) entry which is preliminary data.</text>
</comment>
<keyword evidence="6" id="KW-0479">Metal-binding</keyword>
<dbReference type="InterPro" id="IPR001128">
    <property type="entry name" value="Cyt_P450"/>
</dbReference>
<evidence type="ECO:0000256" key="11">
    <source>
        <dbReference type="ARBA" id="ARBA00023136"/>
    </source>
</evidence>
<keyword evidence="7" id="KW-1133">Transmembrane helix</keyword>
<keyword evidence="11" id="KW-0472">Membrane</keyword>
<keyword evidence="10" id="KW-0503">Monooxygenase</keyword>
<evidence type="ECO:0000313" key="14">
    <source>
        <dbReference type="Proteomes" id="UP001610563"/>
    </source>
</evidence>
<evidence type="ECO:0000256" key="7">
    <source>
        <dbReference type="ARBA" id="ARBA00022989"/>
    </source>
</evidence>